<organism evidence="10">
    <name type="scientific">Cacopsylla melanoneura</name>
    <dbReference type="NCBI Taxonomy" id="428564"/>
    <lineage>
        <taxon>Eukaryota</taxon>
        <taxon>Metazoa</taxon>
        <taxon>Ecdysozoa</taxon>
        <taxon>Arthropoda</taxon>
        <taxon>Hexapoda</taxon>
        <taxon>Insecta</taxon>
        <taxon>Pterygota</taxon>
        <taxon>Neoptera</taxon>
        <taxon>Paraneoptera</taxon>
        <taxon>Hemiptera</taxon>
        <taxon>Sternorrhyncha</taxon>
        <taxon>Psylloidea</taxon>
        <taxon>Psyllidae</taxon>
        <taxon>Psyllinae</taxon>
        <taxon>Cacopsylla</taxon>
    </lineage>
</organism>
<dbReference type="PANTHER" id="PTHR16515">
    <property type="entry name" value="PR DOMAIN ZINC FINGER PROTEIN"/>
    <property type="match status" value="1"/>
</dbReference>
<dbReference type="PANTHER" id="PTHR16515:SF66">
    <property type="entry name" value="C2H2-TYPE DOMAIN-CONTAINING PROTEIN"/>
    <property type="match status" value="1"/>
</dbReference>
<dbReference type="FunFam" id="3.30.160.60:FF:000624">
    <property type="entry name" value="zinc finger protein 697"/>
    <property type="match status" value="1"/>
</dbReference>
<feature type="domain" description="C2H2-type" evidence="9">
    <location>
        <begin position="139"/>
        <end position="166"/>
    </location>
</feature>
<evidence type="ECO:0000313" key="10">
    <source>
        <dbReference type="EMBL" id="CAG6692314.1"/>
    </source>
</evidence>
<dbReference type="PROSITE" id="PS00028">
    <property type="entry name" value="ZINC_FINGER_C2H2_1"/>
    <property type="match status" value="4"/>
</dbReference>
<keyword evidence="4 7" id="KW-0863">Zinc-finger</keyword>
<keyword evidence="2" id="KW-0479">Metal-binding</keyword>
<evidence type="ECO:0000256" key="7">
    <source>
        <dbReference type="PROSITE-ProRule" id="PRU00042"/>
    </source>
</evidence>
<dbReference type="FunFam" id="3.30.160.60:FF:002212">
    <property type="entry name" value="Zinc finger protein 672"/>
    <property type="match status" value="1"/>
</dbReference>
<dbReference type="AlphaFoldDB" id="A0A8D8XES1"/>
<evidence type="ECO:0000256" key="5">
    <source>
        <dbReference type="ARBA" id="ARBA00022833"/>
    </source>
</evidence>
<evidence type="ECO:0000256" key="6">
    <source>
        <dbReference type="ARBA" id="ARBA00023242"/>
    </source>
</evidence>
<evidence type="ECO:0000256" key="2">
    <source>
        <dbReference type="ARBA" id="ARBA00022723"/>
    </source>
</evidence>
<evidence type="ECO:0000256" key="3">
    <source>
        <dbReference type="ARBA" id="ARBA00022737"/>
    </source>
</evidence>
<dbReference type="EMBL" id="HBUF01306557">
    <property type="protein sequence ID" value="CAG6692314.1"/>
    <property type="molecule type" value="Transcribed_RNA"/>
</dbReference>
<reference evidence="10" key="1">
    <citation type="submission" date="2021-05" db="EMBL/GenBank/DDBJ databases">
        <authorList>
            <person name="Alioto T."/>
            <person name="Alioto T."/>
            <person name="Gomez Garrido J."/>
        </authorList>
    </citation>
    <scope>NUCLEOTIDE SEQUENCE</scope>
</reference>
<dbReference type="InterPro" id="IPR050331">
    <property type="entry name" value="Zinc_finger"/>
</dbReference>
<dbReference type="GO" id="GO:0010468">
    <property type="term" value="P:regulation of gene expression"/>
    <property type="evidence" value="ECO:0007669"/>
    <property type="project" value="TreeGrafter"/>
</dbReference>
<dbReference type="SUPFAM" id="SSF57667">
    <property type="entry name" value="beta-beta-alpha zinc fingers"/>
    <property type="match status" value="2"/>
</dbReference>
<dbReference type="Gene3D" id="3.30.160.60">
    <property type="entry name" value="Classic Zinc Finger"/>
    <property type="match status" value="4"/>
</dbReference>
<name>A0A8D8XES1_9HEMI</name>
<comment type="subcellular location">
    <subcellularLocation>
        <location evidence="1">Nucleus</location>
    </subcellularLocation>
</comment>
<dbReference type="InterPro" id="IPR013087">
    <property type="entry name" value="Znf_C2H2_type"/>
</dbReference>
<keyword evidence="6" id="KW-0539">Nucleus</keyword>
<dbReference type="PROSITE" id="PS50157">
    <property type="entry name" value="ZINC_FINGER_C2H2_2"/>
    <property type="match status" value="3"/>
</dbReference>
<evidence type="ECO:0000256" key="8">
    <source>
        <dbReference type="SAM" id="MobiDB-lite"/>
    </source>
</evidence>
<evidence type="ECO:0000256" key="1">
    <source>
        <dbReference type="ARBA" id="ARBA00004123"/>
    </source>
</evidence>
<dbReference type="GO" id="GO:0008270">
    <property type="term" value="F:zinc ion binding"/>
    <property type="evidence" value="ECO:0007669"/>
    <property type="project" value="UniProtKB-KW"/>
</dbReference>
<keyword evidence="5" id="KW-0862">Zinc</keyword>
<protein>
    <submittedName>
        <fullName evidence="10">Zinc finger protein 236</fullName>
    </submittedName>
</protein>
<keyword evidence="3" id="KW-0677">Repeat</keyword>
<dbReference type="GO" id="GO:0005634">
    <property type="term" value="C:nucleus"/>
    <property type="evidence" value="ECO:0007669"/>
    <property type="project" value="UniProtKB-SubCell"/>
</dbReference>
<feature type="domain" description="C2H2-type" evidence="9">
    <location>
        <begin position="82"/>
        <end position="109"/>
    </location>
</feature>
<evidence type="ECO:0000256" key="4">
    <source>
        <dbReference type="ARBA" id="ARBA00022771"/>
    </source>
</evidence>
<evidence type="ECO:0000259" key="9">
    <source>
        <dbReference type="PROSITE" id="PS50157"/>
    </source>
</evidence>
<dbReference type="SMART" id="SM00355">
    <property type="entry name" value="ZnF_C2H2"/>
    <property type="match status" value="4"/>
</dbReference>
<dbReference type="Pfam" id="PF00096">
    <property type="entry name" value="zf-C2H2"/>
    <property type="match status" value="2"/>
</dbReference>
<feature type="region of interest" description="Disordered" evidence="8">
    <location>
        <begin position="208"/>
        <end position="265"/>
    </location>
</feature>
<sequence>MKHIVDSHAQPNTKYHTNRKRVKVEEMITLTPKQEHEVLTNQEPVRSLSEKVLIDVTKEKLNPPLPPAPLSLFSSPATQHAHKCSVCPKSFKKASDLVRHYRIHTGEKPFACTECDRRFNVESALRVHVLTHAEDRVRFPCHVCNNVYACASSLKIHMRLHTGSQPFICPIKGCEMRFRISSRCKEHILNAHEQDLGLYLESGSLPLSKRPRAGSTRVNANGKRNKPAPARPSSQPHTDSRGMCLVSPARPPSQRHYGTHYHCKE</sequence>
<feature type="domain" description="C2H2-type" evidence="9">
    <location>
        <begin position="110"/>
        <end position="137"/>
    </location>
</feature>
<accession>A0A8D8XES1</accession>
<dbReference type="InterPro" id="IPR036236">
    <property type="entry name" value="Znf_C2H2_sf"/>
</dbReference>
<proteinExistence type="predicted"/>